<keyword evidence="1" id="KW-0813">Transport</keyword>
<dbReference type="InterPro" id="IPR017781">
    <property type="entry name" value="ABC_transptr_urea_ATP-bd_UrtD"/>
</dbReference>
<dbReference type="AlphaFoldDB" id="A0A4R1L145"/>
<feature type="domain" description="ABC transporter" evidence="4">
    <location>
        <begin position="6"/>
        <end position="245"/>
    </location>
</feature>
<dbReference type="GO" id="GO:0005886">
    <property type="term" value="C:plasma membrane"/>
    <property type="evidence" value="ECO:0007669"/>
    <property type="project" value="TreeGrafter"/>
</dbReference>
<dbReference type="PROSITE" id="PS50893">
    <property type="entry name" value="ABC_TRANSPORTER_2"/>
    <property type="match status" value="1"/>
</dbReference>
<reference evidence="5 6" key="1">
    <citation type="submission" date="2019-03" db="EMBL/GenBank/DDBJ databases">
        <title>Genomic Encyclopedia of Type Strains, Phase IV (KMG-IV): sequencing the most valuable type-strain genomes for metagenomic binning, comparative biology and taxonomic classification.</title>
        <authorList>
            <person name="Goeker M."/>
        </authorList>
    </citation>
    <scope>NUCLEOTIDE SEQUENCE [LARGE SCALE GENOMIC DNA]</scope>
    <source>
        <strain evidence="5 6">DSM 103428</strain>
    </source>
</reference>
<dbReference type="Gene3D" id="3.40.50.300">
    <property type="entry name" value="P-loop containing nucleotide triphosphate hydrolases"/>
    <property type="match status" value="1"/>
</dbReference>
<organism evidence="5 6">
    <name type="scientific">Acidipila rosea</name>
    <dbReference type="NCBI Taxonomy" id="768535"/>
    <lineage>
        <taxon>Bacteria</taxon>
        <taxon>Pseudomonadati</taxon>
        <taxon>Acidobacteriota</taxon>
        <taxon>Terriglobia</taxon>
        <taxon>Terriglobales</taxon>
        <taxon>Acidobacteriaceae</taxon>
        <taxon>Acidipila</taxon>
    </lineage>
</organism>
<sequence>MGTPLLSVENVTVSFNGFNALDGMSLHLMPTSIRVLIGPNGAGKSTLLDTIIGHVRPSAGRVVFKGHEITRMDEYKIVRRGICRKFQAPGILDNLTVAENLNLAARRHRECWRSFSVGLNKEVRAQVERVLTLVGLNDRKHALAGQLSHGQKQWLEIGMVVASDAELLLLDEPAAGMSHDESAQTAALIRELAKQHSLLVIDHDMAFVDQLDAPVSVMHMGRMLREGTLEEIRNDPQIAAVYLGRVKEVSVA</sequence>
<name>A0A4R1L145_9BACT</name>
<dbReference type="InterPro" id="IPR003439">
    <property type="entry name" value="ABC_transporter-like_ATP-bd"/>
</dbReference>
<protein>
    <submittedName>
        <fullName evidence="5">Urea transport system ATP-binding protein</fullName>
    </submittedName>
</protein>
<keyword evidence="3 5" id="KW-0067">ATP-binding</keyword>
<evidence type="ECO:0000256" key="1">
    <source>
        <dbReference type="ARBA" id="ARBA00022448"/>
    </source>
</evidence>
<dbReference type="SUPFAM" id="SSF52540">
    <property type="entry name" value="P-loop containing nucleoside triphosphate hydrolases"/>
    <property type="match status" value="1"/>
</dbReference>
<proteinExistence type="predicted"/>
<dbReference type="CDD" id="cd03219">
    <property type="entry name" value="ABC_Mj1267_LivG_branched"/>
    <property type="match status" value="1"/>
</dbReference>
<dbReference type="EMBL" id="SMGK01000005">
    <property type="protein sequence ID" value="TCK71658.1"/>
    <property type="molecule type" value="Genomic_DNA"/>
</dbReference>
<evidence type="ECO:0000256" key="2">
    <source>
        <dbReference type="ARBA" id="ARBA00022741"/>
    </source>
</evidence>
<keyword evidence="6" id="KW-1185">Reference proteome</keyword>
<accession>A0A4R1L145</accession>
<comment type="caution">
    <text evidence="5">The sequence shown here is derived from an EMBL/GenBank/DDBJ whole genome shotgun (WGS) entry which is preliminary data.</text>
</comment>
<evidence type="ECO:0000313" key="6">
    <source>
        <dbReference type="Proteomes" id="UP000295210"/>
    </source>
</evidence>
<dbReference type="GO" id="GO:0005524">
    <property type="term" value="F:ATP binding"/>
    <property type="evidence" value="ECO:0007669"/>
    <property type="project" value="UniProtKB-KW"/>
</dbReference>
<dbReference type="PANTHER" id="PTHR45772:SF8">
    <property type="entry name" value="HIGH-AFFINITY BRANCHED-CHAIN AMINO ACID TRANSPORT ATP-BINDING PROTEIN"/>
    <property type="match status" value="1"/>
</dbReference>
<evidence type="ECO:0000313" key="5">
    <source>
        <dbReference type="EMBL" id="TCK71658.1"/>
    </source>
</evidence>
<dbReference type="Pfam" id="PF00005">
    <property type="entry name" value="ABC_tran"/>
    <property type="match status" value="1"/>
</dbReference>
<dbReference type="Proteomes" id="UP000295210">
    <property type="component" value="Unassembled WGS sequence"/>
</dbReference>
<keyword evidence="2" id="KW-0547">Nucleotide-binding</keyword>
<evidence type="ECO:0000259" key="4">
    <source>
        <dbReference type="PROSITE" id="PS50893"/>
    </source>
</evidence>
<dbReference type="GO" id="GO:0016887">
    <property type="term" value="F:ATP hydrolysis activity"/>
    <property type="evidence" value="ECO:0007669"/>
    <property type="project" value="InterPro"/>
</dbReference>
<dbReference type="NCBIfam" id="TIGR03411">
    <property type="entry name" value="urea_trans_UrtD"/>
    <property type="match status" value="1"/>
</dbReference>
<dbReference type="PANTHER" id="PTHR45772">
    <property type="entry name" value="CONSERVED COMPONENT OF ABC TRANSPORTER FOR NATURAL AMINO ACIDS-RELATED"/>
    <property type="match status" value="1"/>
</dbReference>
<evidence type="ECO:0000256" key="3">
    <source>
        <dbReference type="ARBA" id="ARBA00022840"/>
    </source>
</evidence>
<dbReference type="InterPro" id="IPR027417">
    <property type="entry name" value="P-loop_NTPase"/>
</dbReference>
<gene>
    <name evidence="5" type="ORF">C7378_2940</name>
</gene>
<dbReference type="OrthoDB" id="60490at2"/>
<dbReference type="InterPro" id="IPR051120">
    <property type="entry name" value="ABC_AA/LPS_Transport"/>
</dbReference>